<feature type="region of interest" description="Disordered" evidence="6">
    <location>
        <begin position="375"/>
        <end position="399"/>
    </location>
</feature>
<dbReference type="STRING" id="645517.A6F65_00812"/>
<evidence type="ECO:0000313" key="8">
    <source>
        <dbReference type="EMBL" id="ANU07130.1"/>
    </source>
</evidence>
<dbReference type="SMART" id="SM00244">
    <property type="entry name" value="PHB"/>
    <property type="match status" value="1"/>
</dbReference>
<dbReference type="GO" id="GO:0006508">
    <property type="term" value="P:proteolysis"/>
    <property type="evidence" value="ECO:0007669"/>
    <property type="project" value="UniProtKB-KW"/>
</dbReference>
<keyword evidence="8" id="KW-0645">Protease</keyword>
<dbReference type="SUPFAM" id="SSF117892">
    <property type="entry name" value="Band 7/SPFH domain"/>
    <property type="match status" value="1"/>
</dbReference>
<feature type="compositionally biased region" description="Gly residues" evidence="6">
    <location>
        <begin position="24"/>
        <end position="56"/>
    </location>
</feature>
<evidence type="ECO:0000256" key="2">
    <source>
        <dbReference type="ARBA" id="ARBA00006971"/>
    </source>
</evidence>
<keyword evidence="9" id="KW-1185">Reference proteome</keyword>
<feature type="compositionally biased region" description="Low complexity" evidence="6">
    <location>
        <begin position="379"/>
        <end position="399"/>
    </location>
</feature>
<dbReference type="InterPro" id="IPR001107">
    <property type="entry name" value="Band_7"/>
</dbReference>
<evidence type="ECO:0000256" key="4">
    <source>
        <dbReference type="ARBA" id="ARBA00022989"/>
    </source>
</evidence>
<evidence type="ECO:0000259" key="7">
    <source>
        <dbReference type="SMART" id="SM00244"/>
    </source>
</evidence>
<dbReference type="EMBL" id="CP016545">
    <property type="protein sequence ID" value="ANU07130.1"/>
    <property type="molecule type" value="Genomic_DNA"/>
</dbReference>
<dbReference type="AlphaFoldDB" id="A0A1C7D6P4"/>
<dbReference type="InterPro" id="IPR010201">
    <property type="entry name" value="HflK"/>
</dbReference>
<accession>A0A1C7D6P4</accession>
<dbReference type="PANTHER" id="PTHR43327">
    <property type="entry name" value="STOMATIN-LIKE PROTEIN 2, MITOCHONDRIAL"/>
    <property type="match status" value="1"/>
</dbReference>
<keyword evidence="8" id="KW-0378">Hydrolase</keyword>
<comment type="subcellular location">
    <subcellularLocation>
        <location evidence="1">Membrane</location>
        <topology evidence="1">Single-pass membrane protein</topology>
    </subcellularLocation>
</comment>
<evidence type="ECO:0000313" key="9">
    <source>
        <dbReference type="Proteomes" id="UP000092698"/>
    </source>
</evidence>
<keyword evidence="5" id="KW-0472">Membrane</keyword>
<dbReference type="GO" id="GO:0016020">
    <property type="term" value="C:membrane"/>
    <property type="evidence" value="ECO:0007669"/>
    <property type="project" value="UniProtKB-SubCell"/>
</dbReference>
<feature type="region of interest" description="Disordered" evidence="6">
    <location>
        <begin position="18"/>
        <end position="109"/>
    </location>
</feature>
<keyword evidence="4" id="KW-1133">Transmembrane helix</keyword>
<feature type="compositionally biased region" description="Basic and acidic residues" evidence="6">
    <location>
        <begin position="73"/>
        <end position="93"/>
    </location>
</feature>
<dbReference type="CDD" id="cd03404">
    <property type="entry name" value="SPFH_HflK"/>
    <property type="match status" value="1"/>
</dbReference>
<dbReference type="KEGG" id="anh:A6F65_00812"/>
<dbReference type="Proteomes" id="UP000092698">
    <property type="component" value="Chromosome"/>
</dbReference>
<organism evidence="8 9">
    <name type="scientific">Paraurantiacibacter namhicola</name>
    <dbReference type="NCBI Taxonomy" id="645517"/>
    <lineage>
        <taxon>Bacteria</taxon>
        <taxon>Pseudomonadati</taxon>
        <taxon>Pseudomonadota</taxon>
        <taxon>Alphaproteobacteria</taxon>
        <taxon>Sphingomonadales</taxon>
        <taxon>Erythrobacteraceae</taxon>
        <taxon>Paraurantiacibacter</taxon>
    </lineage>
</organism>
<comment type="similarity">
    <text evidence="2">Belongs to the band 7/mec-2 family. HflK subfamily.</text>
</comment>
<dbReference type="Pfam" id="PF01145">
    <property type="entry name" value="Band_7"/>
    <property type="match status" value="1"/>
</dbReference>
<keyword evidence="3" id="KW-0812">Transmembrane</keyword>
<evidence type="ECO:0000256" key="1">
    <source>
        <dbReference type="ARBA" id="ARBA00004167"/>
    </source>
</evidence>
<dbReference type="GO" id="GO:0008233">
    <property type="term" value="F:peptidase activity"/>
    <property type="evidence" value="ECO:0007669"/>
    <property type="project" value="UniProtKB-KW"/>
</dbReference>
<dbReference type="InterPro" id="IPR050710">
    <property type="entry name" value="Band7/mec-2_domain"/>
</dbReference>
<dbReference type="PANTHER" id="PTHR43327:SF2">
    <property type="entry name" value="MODULATOR OF FTSH PROTEASE HFLK"/>
    <property type="match status" value="1"/>
</dbReference>
<proteinExistence type="inferred from homology"/>
<dbReference type="InterPro" id="IPR036013">
    <property type="entry name" value="Band_7/SPFH_dom_sf"/>
</dbReference>
<sequence>MRTLGGFFDQIALAMAGRKNPWGGKSGGNDGDGGGEGGGDGAGSGDGPSSAGGDGSRGPKNPWLPGGKSTGDGGRKGANIEDLFKNKGPEGPRRRLGGGGPGGGFTLPQRPGGKSWLPFGIALVAGIWLLLSSIHQVGPKEQGLVTTFGKYSRTLEPGLNWTFPWPFQNVDIETVSVFRETEIDEKLFLTGDQNLVNLNYSVRWSIKDLQGFRFQIDNPDLALQNAAEAAMRASVAEQDFDTVLSGEGRAQIEQDVRDRMQEILDSYGAGIQVQGVYIEKTDPPPTVVEAFNDVLAAQQDAEANLNQARRYAQQLLAGAEGNAAAFNKIYAEYRLAPEVTRRRLYYETMEYILAKTDKTVVEAGGVTTYLPLPEVQRRSQGAAQPATPTQPATSANGGQ</sequence>
<evidence type="ECO:0000256" key="5">
    <source>
        <dbReference type="ARBA" id="ARBA00023136"/>
    </source>
</evidence>
<dbReference type="PATRIC" id="fig|645517.4.peg.812"/>
<feature type="domain" description="Band 7" evidence="7">
    <location>
        <begin position="132"/>
        <end position="295"/>
    </location>
</feature>
<dbReference type="Gene3D" id="3.30.479.30">
    <property type="entry name" value="Band 7 domain"/>
    <property type="match status" value="1"/>
</dbReference>
<dbReference type="RefSeq" id="WP_237164880.1">
    <property type="nucleotide sequence ID" value="NZ_CP016545.1"/>
</dbReference>
<protein>
    <submittedName>
        <fullName evidence="8">FtsH protease regulator HflK</fullName>
    </submittedName>
</protein>
<evidence type="ECO:0000256" key="6">
    <source>
        <dbReference type="SAM" id="MobiDB-lite"/>
    </source>
</evidence>
<name>A0A1C7D6P4_9SPHN</name>
<evidence type="ECO:0000256" key="3">
    <source>
        <dbReference type="ARBA" id="ARBA00022692"/>
    </source>
</evidence>
<gene>
    <name evidence="8" type="ORF">A6F65_00812</name>
</gene>
<reference evidence="8 9" key="1">
    <citation type="submission" date="2016-07" db="EMBL/GenBank/DDBJ databases">
        <title>Complete genome sequence of Altererythrobacter namhicola JCM 16345T, containing esterase-encoding genes.</title>
        <authorList>
            <person name="Cheng H."/>
            <person name="Wu Y.-H."/>
            <person name="Jian S.-L."/>
            <person name="Huo Y.-Y."/>
            <person name="Wang C.-S."/>
            <person name="Xu X.-W."/>
        </authorList>
    </citation>
    <scope>NUCLEOTIDE SEQUENCE [LARGE SCALE GENOMIC DNA]</scope>
    <source>
        <strain evidence="8 9">JCM 16345</strain>
    </source>
</reference>